<dbReference type="AlphaFoldDB" id="A0AAE1LHK6"/>
<keyword evidence="2" id="KW-1185">Reference proteome</keyword>
<sequence>MEIGAPYTENTCSMRAFAIVSAFCFFIGTITGQPENASMATSKYLYPSAVAGMSHTSTCQRPWSTPSWKIFKGALPFLIGPLYFRH</sequence>
<protein>
    <submittedName>
        <fullName evidence="1">Cytochrome P450 monooxygenase andK</fullName>
    </submittedName>
</protein>
<keyword evidence="1" id="KW-0560">Oxidoreductase</keyword>
<feature type="non-terminal residue" evidence="1">
    <location>
        <position position="86"/>
    </location>
</feature>
<evidence type="ECO:0000313" key="2">
    <source>
        <dbReference type="Proteomes" id="UP001219518"/>
    </source>
</evidence>
<reference evidence="1" key="1">
    <citation type="submission" date="2021-07" db="EMBL/GenBank/DDBJ databases">
        <authorList>
            <person name="Catto M.A."/>
            <person name="Jacobson A."/>
            <person name="Kennedy G."/>
            <person name="Labadie P."/>
            <person name="Hunt B.G."/>
            <person name="Srinivasan R."/>
        </authorList>
    </citation>
    <scope>NUCLEOTIDE SEQUENCE</scope>
    <source>
        <strain evidence="1">PL_HMW_Pooled</strain>
        <tissue evidence="1">Head</tissue>
    </source>
</reference>
<proteinExistence type="predicted"/>
<dbReference type="GO" id="GO:0004497">
    <property type="term" value="F:monooxygenase activity"/>
    <property type="evidence" value="ECO:0007669"/>
    <property type="project" value="UniProtKB-KW"/>
</dbReference>
<organism evidence="1 2">
    <name type="scientific">Frankliniella fusca</name>
    <dbReference type="NCBI Taxonomy" id="407009"/>
    <lineage>
        <taxon>Eukaryota</taxon>
        <taxon>Metazoa</taxon>
        <taxon>Ecdysozoa</taxon>
        <taxon>Arthropoda</taxon>
        <taxon>Hexapoda</taxon>
        <taxon>Insecta</taxon>
        <taxon>Pterygota</taxon>
        <taxon>Neoptera</taxon>
        <taxon>Paraneoptera</taxon>
        <taxon>Thysanoptera</taxon>
        <taxon>Terebrantia</taxon>
        <taxon>Thripoidea</taxon>
        <taxon>Thripidae</taxon>
        <taxon>Frankliniella</taxon>
    </lineage>
</organism>
<evidence type="ECO:0000313" key="1">
    <source>
        <dbReference type="EMBL" id="KAK3918337.1"/>
    </source>
</evidence>
<name>A0AAE1LHK6_9NEOP</name>
<dbReference type="Proteomes" id="UP001219518">
    <property type="component" value="Unassembled WGS sequence"/>
</dbReference>
<dbReference type="EMBL" id="JAHWGI010000935">
    <property type="protein sequence ID" value="KAK3918337.1"/>
    <property type="molecule type" value="Genomic_DNA"/>
</dbReference>
<keyword evidence="1" id="KW-0503">Monooxygenase</keyword>
<accession>A0AAE1LHK6</accession>
<gene>
    <name evidence="1" type="ORF">KUF71_000909</name>
</gene>
<comment type="caution">
    <text evidence="1">The sequence shown here is derived from an EMBL/GenBank/DDBJ whole genome shotgun (WGS) entry which is preliminary data.</text>
</comment>
<reference evidence="1" key="2">
    <citation type="journal article" date="2023" name="BMC Genomics">
        <title>Pest status, molecular evolution, and epigenetic factors derived from the genome assembly of Frankliniella fusca, a thysanopteran phytovirus vector.</title>
        <authorList>
            <person name="Catto M.A."/>
            <person name="Labadie P.E."/>
            <person name="Jacobson A.L."/>
            <person name="Kennedy G.G."/>
            <person name="Srinivasan R."/>
            <person name="Hunt B.G."/>
        </authorList>
    </citation>
    <scope>NUCLEOTIDE SEQUENCE</scope>
    <source>
        <strain evidence="1">PL_HMW_Pooled</strain>
    </source>
</reference>